<evidence type="ECO:0000313" key="7">
    <source>
        <dbReference type="Proteomes" id="UP001142648"/>
    </source>
</evidence>
<accession>A0A9X2W0G8</accession>
<name>A0A9X2W0G8_9SPHN</name>
<dbReference type="Pfam" id="PF00389">
    <property type="entry name" value="2-Hacid_dh"/>
    <property type="match status" value="1"/>
</dbReference>
<dbReference type="SUPFAM" id="SSF52283">
    <property type="entry name" value="Formate/glycerate dehydrogenase catalytic domain-like"/>
    <property type="match status" value="1"/>
</dbReference>
<dbReference type="PANTHER" id="PTHR43333">
    <property type="entry name" value="2-HACID_DH_C DOMAIN-CONTAINING PROTEIN"/>
    <property type="match status" value="1"/>
</dbReference>
<dbReference type="SUPFAM" id="SSF51735">
    <property type="entry name" value="NAD(P)-binding Rossmann-fold domains"/>
    <property type="match status" value="1"/>
</dbReference>
<dbReference type="Pfam" id="PF02826">
    <property type="entry name" value="2-Hacid_dh_C"/>
    <property type="match status" value="1"/>
</dbReference>
<gene>
    <name evidence="6" type="ORF">N0B51_05055</name>
</gene>
<dbReference type="PROSITE" id="PS00671">
    <property type="entry name" value="D_2_HYDROXYACID_DH_3"/>
    <property type="match status" value="1"/>
</dbReference>
<dbReference type="InterPro" id="IPR029753">
    <property type="entry name" value="D-isomer_DH_CS"/>
</dbReference>
<evidence type="ECO:0000313" key="6">
    <source>
        <dbReference type="EMBL" id="MCT2558343.1"/>
    </source>
</evidence>
<evidence type="ECO:0000259" key="5">
    <source>
        <dbReference type="Pfam" id="PF02826"/>
    </source>
</evidence>
<dbReference type="InterPro" id="IPR036291">
    <property type="entry name" value="NAD(P)-bd_dom_sf"/>
</dbReference>
<organism evidence="6 7">
    <name type="scientific">Tsuneonella litorea</name>
    <dbReference type="NCBI Taxonomy" id="2976475"/>
    <lineage>
        <taxon>Bacteria</taxon>
        <taxon>Pseudomonadati</taxon>
        <taxon>Pseudomonadota</taxon>
        <taxon>Alphaproteobacteria</taxon>
        <taxon>Sphingomonadales</taxon>
        <taxon>Erythrobacteraceae</taxon>
        <taxon>Tsuneonella</taxon>
    </lineage>
</organism>
<sequence>MTVAVLSGLVRPLVEGRLPPEIEPRWFTSVEHLLELAPQAEIGWFDLDKKEPMIEAVRAAGKLKWLNSIYAGLDFLPLDLLVERQVTVTNGAGINALTIAEYVVMLMLVHAKGYREVVRAQDRHAWLGDSPGKMELAGSRALLLGMGAIGKLVKTRLEAFDVEVVPVRRSPSEGALGPDEWRARLGEFDWVILAVPATPETDAMIGAAELAAMKAGAVLVNIARGAVVDQDALVSALEAKSIGGALLDVTTPEPLPPEHPLWDLENAQVTMHLSGRAQAKMFVRSAERFVENCRRYVAGEALAPIFDPVKGY</sequence>
<evidence type="ECO:0000259" key="4">
    <source>
        <dbReference type="Pfam" id="PF00389"/>
    </source>
</evidence>
<dbReference type="CDD" id="cd05300">
    <property type="entry name" value="2-Hacid_dh_1"/>
    <property type="match status" value="1"/>
</dbReference>
<keyword evidence="7" id="KW-1185">Reference proteome</keyword>
<evidence type="ECO:0000256" key="2">
    <source>
        <dbReference type="ARBA" id="ARBA00023027"/>
    </source>
</evidence>
<comment type="caution">
    <text evidence="6">The sequence shown here is derived from an EMBL/GenBank/DDBJ whole genome shotgun (WGS) entry which is preliminary data.</text>
</comment>
<dbReference type="PANTHER" id="PTHR43333:SF1">
    <property type="entry name" value="D-ISOMER SPECIFIC 2-HYDROXYACID DEHYDROGENASE NAD-BINDING DOMAIN-CONTAINING PROTEIN"/>
    <property type="match status" value="1"/>
</dbReference>
<proteinExistence type="inferred from homology"/>
<dbReference type="Proteomes" id="UP001142648">
    <property type="component" value="Unassembled WGS sequence"/>
</dbReference>
<dbReference type="InterPro" id="IPR006139">
    <property type="entry name" value="D-isomer_2_OHA_DH_cat_dom"/>
</dbReference>
<evidence type="ECO:0000256" key="3">
    <source>
        <dbReference type="RuleBase" id="RU003719"/>
    </source>
</evidence>
<dbReference type="RefSeq" id="WP_259961150.1">
    <property type="nucleotide sequence ID" value="NZ_JAOAMV010000002.1"/>
</dbReference>
<dbReference type="GO" id="GO:0051287">
    <property type="term" value="F:NAD binding"/>
    <property type="evidence" value="ECO:0007669"/>
    <property type="project" value="InterPro"/>
</dbReference>
<dbReference type="EMBL" id="JAOAMV010000002">
    <property type="protein sequence ID" value="MCT2558343.1"/>
    <property type="molecule type" value="Genomic_DNA"/>
</dbReference>
<comment type="similarity">
    <text evidence="3">Belongs to the D-isomer specific 2-hydroxyacid dehydrogenase family.</text>
</comment>
<keyword evidence="2" id="KW-0520">NAD</keyword>
<feature type="domain" description="D-isomer specific 2-hydroxyacid dehydrogenase catalytic" evidence="4">
    <location>
        <begin position="31"/>
        <end position="301"/>
    </location>
</feature>
<dbReference type="Gene3D" id="3.40.50.720">
    <property type="entry name" value="NAD(P)-binding Rossmann-like Domain"/>
    <property type="match status" value="2"/>
</dbReference>
<dbReference type="GO" id="GO:0016616">
    <property type="term" value="F:oxidoreductase activity, acting on the CH-OH group of donors, NAD or NADP as acceptor"/>
    <property type="evidence" value="ECO:0007669"/>
    <property type="project" value="InterPro"/>
</dbReference>
<dbReference type="AlphaFoldDB" id="A0A9X2W0G8"/>
<feature type="domain" description="D-isomer specific 2-hydroxyacid dehydrogenase NAD-binding" evidence="5">
    <location>
        <begin position="104"/>
        <end position="274"/>
    </location>
</feature>
<protein>
    <submittedName>
        <fullName evidence="6">D-2-hydroxyacid dehydrogenase</fullName>
    </submittedName>
</protein>
<dbReference type="InterPro" id="IPR006140">
    <property type="entry name" value="D-isomer_DH_NAD-bd"/>
</dbReference>
<evidence type="ECO:0000256" key="1">
    <source>
        <dbReference type="ARBA" id="ARBA00023002"/>
    </source>
</evidence>
<reference evidence="6" key="1">
    <citation type="submission" date="2022-09" db="EMBL/GenBank/DDBJ databases">
        <title>The genome sequence of Tsuneonella sp. YG55.</title>
        <authorList>
            <person name="Liu Y."/>
        </authorList>
    </citation>
    <scope>NUCLEOTIDE SEQUENCE</scope>
    <source>
        <strain evidence="6">YG55</strain>
    </source>
</reference>
<keyword evidence="1 3" id="KW-0560">Oxidoreductase</keyword>